<evidence type="ECO:0000313" key="3">
    <source>
        <dbReference type="EMBL" id="MBM2614180.1"/>
    </source>
</evidence>
<gene>
    <name evidence="3" type="ORF">JIG36_01245</name>
</gene>
<keyword evidence="2" id="KW-0472">Membrane</keyword>
<feature type="compositionally biased region" description="Basic residues" evidence="1">
    <location>
        <begin position="95"/>
        <end position="104"/>
    </location>
</feature>
<protein>
    <submittedName>
        <fullName evidence="3">Uncharacterized protein</fullName>
    </submittedName>
</protein>
<feature type="region of interest" description="Disordered" evidence="1">
    <location>
        <begin position="84"/>
        <end position="104"/>
    </location>
</feature>
<evidence type="ECO:0000256" key="1">
    <source>
        <dbReference type="SAM" id="MobiDB-lite"/>
    </source>
</evidence>
<feature type="transmembrane region" description="Helical" evidence="2">
    <location>
        <begin position="37"/>
        <end position="59"/>
    </location>
</feature>
<keyword evidence="2" id="KW-1133">Transmembrane helix</keyword>
<keyword evidence="2" id="KW-0812">Transmembrane</keyword>
<sequence>MKRAVSPVPAGTISVVGALLIAYAMFGALWASRPLGTVEYVVTLLAGILLVVSGPSLLAREKHRAASEFSEMLAEDRKVSFEYERATPAPEAKRRPSRFRSPAR</sequence>
<organism evidence="3 4">
    <name type="scientific">Paractinoplanes ovalisporus</name>
    <dbReference type="NCBI Taxonomy" id="2810368"/>
    <lineage>
        <taxon>Bacteria</taxon>
        <taxon>Bacillati</taxon>
        <taxon>Actinomycetota</taxon>
        <taxon>Actinomycetes</taxon>
        <taxon>Micromonosporales</taxon>
        <taxon>Micromonosporaceae</taxon>
        <taxon>Paractinoplanes</taxon>
    </lineage>
</organism>
<reference evidence="3 4" key="1">
    <citation type="submission" date="2021-01" db="EMBL/GenBank/DDBJ databases">
        <title>Actinoplanes sp. nov. LDG1-06 isolated from lichen.</title>
        <authorList>
            <person name="Saeng-In P."/>
            <person name="Phongsopitanun W."/>
            <person name="Kanchanasin P."/>
            <person name="Yuki M."/>
            <person name="Kudo T."/>
            <person name="Ohkuma M."/>
            <person name="Tanasupawat S."/>
        </authorList>
    </citation>
    <scope>NUCLEOTIDE SEQUENCE [LARGE SCALE GENOMIC DNA]</scope>
    <source>
        <strain evidence="3 4">LDG1-06</strain>
    </source>
</reference>
<proteinExistence type="predicted"/>
<evidence type="ECO:0000313" key="4">
    <source>
        <dbReference type="Proteomes" id="UP000632138"/>
    </source>
</evidence>
<keyword evidence="4" id="KW-1185">Reference proteome</keyword>
<evidence type="ECO:0000256" key="2">
    <source>
        <dbReference type="SAM" id="Phobius"/>
    </source>
</evidence>
<accession>A0ABS2A3B5</accession>
<comment type="caution">
    <text evidence="3">The sequence shown here is derived from an EMBL/GenBank/DDBJ whole genome shotgun (WGS) entry which is preliminary data.</text>
</comment>
<feature type="transmembrane region" description="Helical" evidence="2">
    <location>
        <begin position="12"/>
        <end position="31"/>
    </location>
</feature>
<dbReference type="RefSeq" id="WP_203374094.1">
    <property type="nucleotide sequence ID" value="NZ_JAENHP010000001.1"/>
</dbReference>
<name>A0ABS2A3B5_9ACTN</name>
<dbReference type="Proteomes" id="UP000632138">
    <property type="component" value="Unassembled WGS sequence"/>
</dbReference>
<dbReference type="EMBL" id="JAENHP010000001">
    <property type="protein sequence ID" value="MBM2614180.1"/>
    <property type="molecule type" value="Genomic_DNA"/>
</dbReference>